<comment type="caution">
    <text evidence="3">The sequence shown here is derived from an EMBL/GenBank/DDBJ whole genome shotgun (WGS) entry which is preliminary data.</text>
</comment>
<dbReference type="EMBL" id="LGHJ01000019">
    <property type="protein sequence ID" value="KPL73927.1"/>
    <property type="molecule type" value="Genomic_DNA"/>
</dbReference>
<feature type="domain" description="Baseplate protein J-like barrel" evidence="2">
    <location>
        <begin position="226"/>
        <end position="304"/>
    </location>
</feature>
<keyword evidence="4" id="KW-1185">Reference proteome</keyword>
<feature type="transmembrane region" description="Helical" evidence="1">
    <location>
        <begin position="129"/>
        <end position="151"/>
    </location>
</feature>
<evidence type="ECO:0000259" key="2">
    <source>
        <dbReference type="Pfam" id="PF04865"/>
    </source>
</evidence>
<proteinExistence type="predicted"/>
<keyword evidence="1" id="KW-1133">Transmembrane helix</keyword>
<dbReference type="STRING" id="360411.AC812_14225"/>
<dbReference type="AlphaFoldDB" id="A0A0P6X3F5"/>
<name>A0A0P6X3F5_9CHLR</name>
<organism evidence="3 4">
    <name type="scientific">Bellilinea caldifistulae</name>
    <dbReference type="NCBI Taxonomy" id="360411"/>
    <lineage>
        <taxon>Bacteria</taxon>
        <taxon>Bacillati</taxon>
        <taxon>Chloroflexota</taxon>
        <taxon>Anaerolineae</taxon>
        <taxon>Anaerolineales</taxon>
        <taxon>Anaerolineaceae</taxon>
        <taxon>Bellilinea</taxon>
    </lineage>
</organism>
<dbReference type="Proteomes" id="UP000050514">
    <property type="component" value="Unassembled WGS sequence"/>
</dbReference>
<keyword evidence="1" id="KW-0472">Membrane</keyword>
<evidence type="ECO:0000313" key="4">
    <source>
        <dbReference type="Proteomes" id="UP000050514"/>
    </source>
</evidence>
<keyword evidence="1" id="KW-0812">Transmembrane</keyword>
<dbReference type="OrthoDB" id="150151at2"/>
<reference evidence="3 4" key="1">
    <citation type="submission" date="2015-07" db="EMBL/GenBank/DDBJ databases">
        <title>Draft genome of Bellilinea caldifistulae DSM 17877.</title>
        <authorList>
            <person name="Hemp J."/>
            <person name="Ward L.M."/>
            <person name="Pace L.A."/>
            <person name="Fischer W.W."/>
        </authorList>
    </citation>
    <scope>NUCLEOTIDE SEQUENCE [LARGE SCALE GENOMIC DNA]</scope>
    <source>
        <strain evidence="3 4">GOMI-1</strain>
    </source>
</reference>
<evidence type="ECO:0000256" key="1">
    <source>
        <dbReference type="SAM" id="Phobius"/>
    </source>
</evidence>
<gene>
    <name evidence="3" type="ORF">AC812_14225</name>
</gene>
<evidence type="ECO:0000313" key="3">
    <source>
        <dbReference type="EMBL" id="KPL73927.1"/>
    </source>
</evidence>
<accession>A0A0P6X3F5</accession>
<sequence length="498" mass="55822">MKTQIIRLESHDDYISIRDKMSWSKARRILLVLPRRRPPVLQRLDLLLLQRQAQALGGQVGLVTQDKDLIAEAQEVGMPVFPSIPAAQRIGWQSSSRRRKLLRFRKTRKIDSQTLRNLLSQTHPKSENVWLRLLSFLLGVISFSGLMLFFLPSARIVVKPFQEEQIFEMRIRASPQIEVVSPSGSIPAEIFKVTVRGSLWGDATGSQPIGEKKASGTVNLINLTEEAVFVPQGTILRTLSEPFVRFETTQNVTLPAGNGQTREVNVRALVAGSHGNVPAQALGAVEGSLGLVVAAENPQAIFGGSDRQGRVVSERDAARVYDSLITSLAEDARQELQKILPPGKILLPETLVIDRVVEKVYQPAPGELADRFVLNLQVEFEAWAYDQAHLERILNDAMNANLPERMTVLEDTFQYRHKGQSSFQEGESVEFTIEARRLVKTKIEAALITSSVRGLALESASERVSQQYQLVSPPEIFVQPVWWKRLPFLTFRIGVEER</sequence>
<dbReference type="RefSeq" id="WP_062158950.1">
    <property type="nucleotide sequence ID" value="NZ_DF967971.1"/>
</dbReference>
<dbReference type="InterPro" id="IPR006949">
    <property type="entry name" value="Barrel_Baseplate_J-like"/>
</dbReference>
<protein>
    <recommendedName>
        <fullName evidence="2">Baseplate protein J-like barrel domain-containing protein</fullName>
    </recommendedName>
</protein>
<dbReference type="Pfam" id="PF04865">
    <property type="entry name" value="Baseplate_J"/>
    <property type="match status" value="1"/>
</dbReference>